<dbReference type="Gene3D" id="1.20.58.480">
    <property type="match status" value="1"/>
</dbReference>
<comment type="catalytic activity">
    <reaction evidence="1">
        <text>L-tryptophan + O2 = N-formyl-L-kynurenine</text>
        <dbReference type="Rhea" id="RHEA:24536"/>
        <dbReference type="ChEBI" id="CHEBI:15379"/>
        <dbReference type="ChEBI" id="CHEBI:57912"/>
        <dbReference type="ChEBI" id="CHEBI:58629"/>
        <dbReference type="EC" id="1.13.11.11"/>
    </reaction>
</comment>
<sequence>MEETTEYHAYLALDELLSIQRTRTGEPDELLFLVTHQVHELWFKLILHELARFQDHLADGADGAALRTLQRTAALVRTVVANADVMATLTPRQFNGFRHALGGGSGAQSTQFRRIEAVLGRRDPQMFEYYRVGAGERAELEQLLRRPTVFDSLAHFLADRGYPMPDSLLDRDVSKPAAPSEDVQQALRKAYLEDGVIAQICDALIEVDQCFQQWRYQHVQFVAAIIGDKAGTGGSSGIPYLRSTLFHQLFPDLWAMRSEL</sequence>
<comment type="function">
    <text evidence="1">Heme-dependent dioxygenase that catalyzes the oxidative cleavage of the L-tryptophan (L-Trp) pyrrole ring and converts L-tryptophan to N-formyl-L-kynurenine. Catalyzes the oxidative cleavage of the indole moiety.</text>
</comment>
<comment type="caution">
    <text evidence="1">Lacks conserved residue(s) required for the propagation of feature annotation.</text>
</comment>
<dbReference type="EC" id="1.13.11.11" evidence="1"/>
<dbReference type="InterPro" id="IPR037217">
    <property type="entry name" value="Trp/Indoleamine_2_3_dOase-like"/>
</dbReference>
<keyword evidence="1" id="KW-0479">Metal-binding</keyword>
<feature type="binding site" description="axial binding residue" evidence="1">
    <location>
        <position position="218"/>
    </location>
    <ligand>
        <name>heme</name>
        <dbReference type="ChEBI" id="CHEBI:30413"/>
    </ligand>
    <ligandPart>
        <name>Fe</name>
        <dbReference type="ChEBI" id="CHEBI:18248"/>
    </ligandPart>
</feature>
<dbReference type="EMBL" id="BNAW01000003">
    <property type="protein sequence ID" value="GHF98852.1"/>
    <property type="molecule type" value="Genomic_DNA"/>
</dbReference>
<keyword evidence="1" id="KW-0349">Heme</keyword>
<feature type="binding site" evidence="1">
    <location>
        <position position="232"/>
    </location>
    <ligand>
        <name>substrate</name>
    </ligand>
</feature>
<comment type="similarity">
    <text evidence="1">Belongs to the tryptophan 2,3-dioxygenase family.</text>
</comment>
<keyword evidence="3" id="KW-1185">Reference proteome</keyword>
<accession>A0ABQ3K0S7</accession>
<keyword evidence="1" id="KW-0408">Iron</keyword>
<dbReference type="InterPro" id="IPR004981">
    <property type="entry name" value="Trp_2_3_dOase"/>
</dbReference>
<keyword evidence="1" id="KW-0560">Oxidoreductase</keyword>
<comment type="cofactor">
    <cofactor evidence="1">
        <name>heme</name>
        <dbReference type="ChEBI" id="CHEBI:30413"/>
    </cofactor>
    <text evidence="1">Binds 1 heme group per subunit.</text>
</comment>
<comment type="subunit">
    <text evidence="1">Homotetramer.</text>
</comment>
<name>A0ABQ3K0S7_9PSEU</name>
<gene>
    <name evidence="1 2" type="primary">kynA</name>
    <name evidence="2" type="ORF">GCM10017567_12080</name>
</gene>
<comment type="pathway">
    <text evidence="1">Amino-acid degradation; L-tryptophan degradation via kynurenine pathway; L-kynurenine from L-tryptophan: step 1/2.</text>
</comment>
<reference evidence="3" key="1">
    <citation type="journal article" date="2019" name="Int. J. Syst. Evol. Microbiol.">
        <title>The Global Catalogue of Microorganisms (GCM) 10K type strain sequencing project: providing services to taxonomists for standard genome sequencing and annotation.</title>
        <authorList>
            <consortium name="The Broad Institute Genomics Platform"/>
            <consortium name="The Broad Institute Genome Sequencing Center for Infectious Disease"/>
            <person name="Wu L."/>
            <person name="Ma J."/>
        </authorList>
    </citation>
    <scope>NUCLEOTIDE SEQUENCE [LARGE SCALE GENOMIC DNA]</scope>
    <source>
        <strain evidence="3">CGMCC 4.7680</strain>
    </source>
</reference>
<organism evidence="2 3">
    <name type="scientific">Amycolatopsis bullii</name>
    <dbReference type="NCBI Taxonomy" id="941987"/>
    <lineage>
        <taxon>Bacteria</taxon>
        <taxon>Bacillati</taxon>
        <taxon>Actinomycetota</taxon>
        <taxon>Actinomycetes</taxon>
        <taxon>Pseudonocardiales</taxon>
        <taxon>Pseudonocardiaceae</taxon>
        <taxon>Amycolatopsis</taxon>
    </lineage>
</organism>
<comment type="caution">
    <text evidence="2">The sequence shown here is derived from an EMBL/GenBank/DDBJ whole genome shotgun (WGS) entry which is preliminary data.</text>
</comment>
<proteinExistence type="inferred from homology"/>
<dbReference type="PANTHER" id="PTHR10138:SF0">
    <property type="entry name" value="TRYPTOPHAN 2,3-DIOXYGENASE"/>
    <property type="match status" value="1"/>
</dbReference>
<evidence type="ECO:0000313" key="3">
    <source>
        <dbReference type="Proteomes" id="UP000649955"/>
    </source>
</evidence>
<dbReference type="SUPFAM" id="SSF140959">
    <property type="entry name" value="Indolic compounds 2,3-dioxygenase-like"/>
    <property type="match status" value="1"/>
</dbReference>
<dbReference type="Pfam" id="PF03301">
    <property type="entry name" value="Trp_dioxygenase"/>
    <property type="match status" value="2"/>
</dbReference>
<evidence type="ECO:0000313" key="2">
    <source>
        <dbReference type="EMBL" id="GHF98852.1"/>
    </source>
</evidence>
<dbReference type="Proteomes" id="UP000649955">
    <property type="component" value="Unassembled WGS sequence"/>
</dbReference>
<dbReference type="PANTHER" id="PTHR10138">
    <property type="entry name" value="TRYPTOPHAN 2,3-DIOXYGENASE"/>
    <property type="match status" value="1"/>
</dbReference>
<evidence type="ECO:0000256" key="1">
    <source>
        <dbReference type="HAMAP-Rule" id="MF_01972"/>
    </source>
</evidence>
<dbReference type="RefSeq" id="WP_229902501.1">
    <property type="nucleotide sequence ID" value="NZ_BNAW01000003.1"/>
</dbReference>
<dbReference type="HAMAP" id="MF_01972">
    <property type="entry name" value="T23O"/>
    <property type="match status" value="1"/>
</dbReference>
<keyword evidence="1" id="KW-0823">Tryptophan catabolism</keyword>
<keyword evidence="1" id="KW-0223">Dioxygenase</keyword>
<feature type="binding site" evidence="1">
    <location>
        <position position="98"/>
    </location>
    <ligand>
        <name>substrate</name>
    </ligand>
</feature>
<protein>
    <recommendedName>
        <fullName evidence="1">Tryptophan 2,3-dioxygenase</fullName>
        <shortName evidence="1">TDO</shortName>
        <ecNumber evidence="1">1.13.11.11</ecNumber>
    </recommendedName>
    <alternativeName>
        <fullName evidence="1">Tryptamin 2,3-dioxygenase</fullName>
    </alternativeName>
    <alternativeName>
        <fullName evidence="1">Tryptophan oxygenase</fullName>
        <shortName evidence="1">TO</shortName>
        <shortName evidence="1">TRPO</shortName>
    </alternativeName>
    <alternativeName>
        <fullName evidence="1">Tryptophan pyrrolase</fullName>
    </alternativeName>
    <alternativeName>
        <fullName evidence="1">Tryptophanase</fullName>
    </alternativeName>
</protein>